<dbReference type="InterPro" id="IPR011706">
    <property type="entry name" value="Cu-oxidase_C"/>
</dbReference>
<dbReference type="Pfam" id="PF07731">
    <property type="entry name" value="Cu-oxidase_2"/>
    <property type="match status" value="1"/>
</dbReference>
<dbReference type="GO" id="GO:0016491">
    <property type="term" value="F:oxidoreductase activity"/>
    <property type="evidence" value="ECO:0007669"/>
    <property type="project" value="InterPro"/>
</dbReference>
<evidence type="ECO:0000313" key="3">
    <source>
        <dbReference type="Proteomes" id="UP000684084"/>
    </source>
</evidence>
<dbReference type="AlphaFoldDB" id="A0A915YPC9"/>
<proteinExistence type="predicted"/>
<organism evidence="2 3">
    <name type="scientific">Rhizophagus irregularis</name>
    <dbReference type="NCBI Taxonomy" id="588596"/>
    <lineage>
        <taxon>Eukaryota</taxon>
        <taxon>Fungi</taxon>
        <taxon>Fungi incertae sedis</taxon>
        <taxon>Mucoromycota</taxon>
        <taxon>Glomeromycotina</taxon>
        <taxon>Glomeromycetes</taxon>
        <taxon>Glomerales</taxon>
        <taxon>Glomeraceae</taxon>
        <taxon>Rhizophagus</taxon>
    </lineage>
</organism>
<dbReference type="EMBL" id="CAGKOT010000001">
    <property type="protein sequence ID" value="CAB5304815.1"/>
    <property type="molecule type" value="Genomic_DNA"/>
</dbReference>
<protein>
    <recommendedName>
        <fullName evidence="1">Plastocyanin-like domain-containing protein</fullName>
    </recommendedName>
</protein>
<evidence type="ECO:0000259" key="1">
    <source>
        <dbReference type="Pfam" id="PF07731"/>
    </source>
</evidence>
<evidence type="ECO:0000313" key="2">
    <source>
        <dbReference type="EMBL" id="CAB5304815.1"/>
    </source>
</evidence>
<dbReference type="Proteomes" id="UP000684084">
    <property type="component" value="Unassembled WGS sequence"/>
</dbReference>
<sequence>MNNSSFIPQFNDPTINKIIRHIPPKELPKEQNSLIFDNKNGIVEIALWNNNTDEHPFHMHGHVFGVMFVGEKNEYPDEKKYNKKNPVISDNVTVPGFGYLVIRFIADNPVELPSILMNETIPNDASSLCFKNDYQKKRNPTTPFHNRERMFNPVIINEIRRDINKIR</sequence>
<feature type="domain" description="Plastocyanin-like" evidence="1">
    <location>
        <begin position="28"/>
        <end position="109"/>
    </location>
</feature>
<reference evidence="2" key="1">
    <citation type="submission" date="2020-05" db="EMBL/GenBank/DDBJ databases">
        <authorList>
            <person name="Rincon C."/>
            <person name="Sanders R I."/>
            <person name="Robbins C."/>
            <person name="Chaturvedi A."/>
        </authorList>
    </citation>
    <scope>NUCLEOTIDE SEQUENCE</scope>
    <source>
        <strain evidence="2">CHB12</strain>
    </source>
</reference>
<dbReference type="VEuPathDB" id="FungiDB:RhiirFUN_000707"/>
<dbReference type="GO" id="GO:0005507">
    <property type="term" value="F:copper ion binding"/>
    <property type="evidence" value="ECO:0007669"/>
    <property type="project" value="InterPro"/>
</dbReference>
<comment type="caution">
    <text evidence="2">The sequence shown here is derived from an EMBL/GenBank/DDBJ whole genome shotgun (WGS) entry which is preliminary data.</text>
</comment>
<name>A0A915YPC9_9GLOM</name>
<gene>
    <name evidence="2" type="ORF">CHRIB12_LOCUS1145</name>
</gene>
<dbReference type="OrthoDB" id="2121828at2759"/>
<accession>A0A915YPC9</accession>